<dbReference type="PANTHER" id="PTHR28062:SF1">
    <property type="entry name" value="TRANSMEMBRANE PROTEIN"/>
    <property type="match status" value="1"/>
</dbReference>
<protein>
    <recommendedName>
        <fullName evidence="5">Mitochondrial K+-H+ exchange-related-domain-containing protein</fullName>
    </recommendedName>
</protein>
<evidence type="ECO:0000256" key="1">
    <source>
        <dbReference type="SAM" id="MobiDB-lite"/>
    </source>
</evidence>
<dbReference type="Pfam" id="PF10173">
    <property type="entry name" value="Mit_KHE1"/>
    <property type="match status" value="1"/>
</dbReference>
<dbReference type="Proteomes" id="UP000800092">
    <property type="component" value="Unassembled WGS sequence"/>
</dbReference>
<evidence type="ECO:0008006" key="5">
    <source>
        <dbReference type="Google" id="ProtNLM"/>
    </source>
</evidence>
<keyword evidence="2" id="KW-0472">Membrane</keyword>
<accession>A0A6A6H6F0</accession>
<reference evidence="3" key="1">
    <citation type="journal article" date="2020" name="Stud. Mycol.">
        <title>101 Dothideomycetes genomes: a test case for predicting lifestyles and emergence of pathogens.</title>
        <authorList>
            <person name="Haridas S."/>
            <person name="Albert R."/>
            <person name="Binder M."/>
            <person name="Bloem J."/>
            <person name="Labutti K."/>
            <person name="Salamov A."/>
            <person name="Andreopoulos B."/>
            <person name="Baker S."/>
            <person name="Barry K."/>
            <person name="Bills G."/>
            <person name="Bluhm B."/>
            <person name="Cannon C."/>
            <person name="Castanera R."/>
            <person name="Culley D."/>
            <person name="Daum C."/>
            <person name="Ezra D."/>
            <person name="Gonzalez J."/>
            <person name="Henrissat B."/>
            <person name="Kuo A."/>
            <person name="Liang C."/>
            <person name="Lipzen A."/>
            <person name="Lutzoni F."/>
            <person name="Magnuson J."/>
            <person name="Mondo S."/>
            <person name="Nolan M."/>
            <person name="Ohm R."/>
            <person name="Pangilinan J."/>
            <person name="Park H.-J."/>
            <person name="Ramirez L."/>
            <person name="Alfaro M."/>
            <person name="Sun H."/>
            <person name="Tritt A."/>
            <person name="Yoshinaga Y."/>
            <person name="Zwiers L.-H."/>
            <person name="Turgeon B."/>
            <person name="Goodwin S."/>
            <person name="Spatafora J."/>
            <person name="Crous P."/>
            <person name="Grigoriev I."/>
        </authorList>
    </citation>
    <scope>NUCLEOTIDE SEQUENCE</scope>
    <source>
        <strain evidence="3">Tuck. ex Michener</strain>
    </source>
</reference>
<proteinExistence type="predicted"/>
<dbReference type="InterPro" id="IPR018786">
    <property type="entry name" value="Mit_KHE1"/>
</dbReference>
<evidence type="ECO:0000313" key="3">
    <source>
        <dbReference type="EMBL" id="KAF2233656.1"/>
    </source>
</evidence>
<feature type="transmembrane region" description="Helical" evidence="2">
    <location>
        <begin position="134"/>
        <end position="153"/>
    </location>
</feature>
<evidence type="ECO:0000256" key="2">
    <source>
        <dbReference type="SAM" id="Phobius"/>
    </source>
</evidence>
<dbReference type="AlphaFoldDB" id="A0A6A6H6F0"/>
<name>A0A6A6H6F0_VIRVR</name>
<dbReference type="GO" id="GO:0006813">
    <property type="term" value="P:potassium ion transport"/>
    <property type="evidence" value="ECO:0007669"/>
    <property type="project" value="TreeGrafter"/>
</dbReference>
<keyword evidence="2" id="KW-1133">Transmembrane helix</keyword>
<evidence type="ECO:0000313" key="4">
    <source>
        <dbReference type="Proteomes" id="UP000800092"/>
    </source>
</evidence>
<dbReference type="GO" id="GO:0005743">
    <property type="term" value="C:mitochondrial inner membrane"/>
    <property type="evidence" value="ECO:0007669"/>
    <property type="project" value="TreeGrafter"/>
</dbReference>
<feature type="region of interest" description="Disordered" evidence="1">
    <location>
        <begin position="282"/>
        <end position="302"/>
    </location>
</feature>
<dbReference type="EMBL" id="ML991805">
    <property type="protein sequence ID" value="KAF2233656.1"/>
    <property type="molecule type" value="Genomic_DNA"/>
</dbReference>
<gene>
    <name evidence="3" type="ORF">EV356DRAFT_486706</name>
</gene>
<feature type="compositionally biased region" description="Polar residues" evidence="1">
    <location>
        <begin position="293"/>
        <end position="302"/>
    </location>
</feature>
<dbReference type="GO" id="GO:1902600">
    <property type="term" value="P:proton transmembrane transport"/>
    <property type="evidence" value="ECO:0007669"/>
    <property type="project" value="TreeGrafter"/>
</dbReference>
<dbReference type="PANTHER" id="PTHR28062">
    <property type="entry name" value="K+-H+ EXCHANGE-LIKE PROTEIN"/>
    <property type="match status" value="1"/>
</dbReference>
<sequence>MRLFLLPISTRRTLIYCERVEPKLAAGSKPPLLDRVTQKVSQTWADWEKSEEKGINAWKKTVTRYGNAAFKRIPYEEWGLKSVPPLSNKWREVIRKDKPKIEVLFPGLFLKEQKVPEILEKLALERQPLHRQRMIWSAIGAPLTLPFALVPIIPNIPGFYLLFRAWSHYRAFFGARHLQTLLEHNCAVPRPSSTLDELYAAGLMNPTRQGTRNAPVPTNDEVKRVAELVDGQTNNGTEDVMLLQGWNGKLIAERFKLPEMEVEVERAVEQVEKSIKAKEELMEEKQEIEAATKPSQAPDTKK</sequence>
<dbReference type="OrthoDB" id="5562676at2759"/>
<keyword evidence="4" id="KW-1185">Reference proteome</keyword>
<keyword evidence="2" id="KW-0812">Transmembrane</keyword>
<organism evidence="3 4">
    <name type="scientific">Viridothelium virens</name>
    <name type="common">Speckled blister lichen</name>
    <name type="synonym">Trypethelium virens</name>
    <dbReference type="NCBI Taxonomy" id="1048519"/>
    <lineage>
        <taxon>Eukaryota</taxon>
        <taxon>Fungi</taxon>
        <taxon>Dikarya</taxon>
        <taxon>Ascomycota</taxon>
        <taxon>Pezizomycotina</taxon>
        <taxon>Dothideomycetes</taxon>
        <taxon>Dothideomycetes incertae sedis</taxon>
        <taxon>Trypetheliales</taxon>
        <taxon>Trypetheliaceae</taxon>
        <taxon>Viridothelium</taxon>
    </lineage>
</organism>